<dbReference type="SMART" id="SM00249">
    <property type="entry name" value="PHD"/>
    <property type="match status" value="1"/>
</dbReference>
<dbReference type="Pfam" id="PF00628">
    <property type="entry name" value="PHD"/>
    <property type="match status" value="1"/>
</dbReference>
<dbReference type="InterPro" id="IPR019786">
    <property type="entry name" value="Zinc_finger_PHD-type_CS"/>
</dbReference>
<dbReference type="InterPro" id="IPR011011">
    <property type="entry name" value="Znf_FYVE_PHD"/>
</dbReference>
<keyword evidence="2 4" id="KW-0863">Zinc-finger</keyword>
<dbReference type="PROSITE" id="PS50016">
    <property type="entry name" value="ZF_PHD_2"/>
    <property type="match status" value="1"/>
</dbReference>
<gene>
    <name evidence="8" type="ORF">PHMEG_0009337</name>
</gene>
<keyword evidence="9" id="KW-1185">Reference proteome</keyword>
<sequence length="810" mass="90579">MTQIRIESGCMKKSASKEEEESGDSSKISWMAKNGQDLLEPVLVIAEESFEAVDSLKLKEAEARQTVEELVLAGEEGDITENITDECLRALDAWKQQLLQMQKESDLLSVKAPEQKVICLIVSLLEWLQGSRSLFYDEILPLQTLVINERMLWPLPYLKSHEKVVVEWTECVHKCVADKHAHVSELQRLLDNGSGLLLEQGAFKLVMDEAKKARLWLSKLKKRLRALITKGVGRMSINAARSLVEEGEDIAIDMPVFDFLKEHLEIASDWETRVLASGIETGQARVANLLALLNEYECARLVIDLDMHRDVLKSATERYCICRQPFDGLMIGCDHCDDWFHDGCIGMSKEKAEKVEHYTCPSCTILRKLATMLHHTKSAGQQSNLWDMHEYAKAFEKHQASALRKVKREEKTVERTEMLLFSCNNQMNQLRARIDDIERAKACLTVKPVVGNGAITQYQASKQASHVSASVSALQQVSAPQLLNPMTATLMGSTERLAALVVAGGVQQQLAKMKREYVEASKQVLELQSSLRLSRDRLAHAQEALRELSDMFHARHRMLPYAQAWVRQAVFVLNATKTLSRANVDFSTFLPREYATVLSEMTQPVPASASNPTGACESMGIDKLFPGVDMYARLLRTISWSQVVVSLLQERPSRSEISDAIAYATEYGLWEDKAIVTPLRSLIGRVDAWVSRAHKCMTKTANKTQQLSRLKVLMNEYSKLPLTFAKAAEPLDVYVKLLTGAGIKSTGFMKKQAPRKRKAYTRKDKTSTRSAKKVKNPQGASRTAGSVPSTTATVTSKVVSATGVALQHDV</sequence>
<dbReference type="Gene3D" id="3.30.40.10">
    <property type="entry name" value="Zinc/RING finger domain, C3HC4 (zinc finger)"/>
    <property type="match status" value="1"/>
</dbReference>
<accession>A0A225WII5</accession>
<comment type="caution">
    <text evidence="8">The sequence shown here is derived from an EMBL/GenBank/DDBJ whole genome shotgun (WGS) entry which is preliminary data.</text>
</comment>
<dbReference type="AlphaFoldDB" id="A0A225WII5"/>
<dbReference type="InterPro" id="IPR019787">
    <property type="entry name" value="Znf_PHD-finger"/>
</dbReference>
<keyword evidence="1" id="KW-0479">Metal-binding</keyword>
<feature type="coiled-coil region" evidence="5">
    <location>
        <begin position="420"/>
        <end position="447"/>
    </location>
</feature>
<feature type="region of interest" description="Disordered" evidence="6">
    <location>
        <begin position="752"/>
        <end position="790"/>
    </location>
</feature>
<dbReference type="STRING" id="4795.A0A225WII5"/>
<evidence type="ECO:0000259" key="7">
    <source>
        <dbReference type="PROSITE" id="PS50016"/>
    </source>
</evidence>
<dbReference type="InterPro" id="IPR013083">
    <property type="entry name" value="Znf_RING/FYVE/PHD"/>
</dbReference>
<keyword evidence="3" id="KW-0862">Zinc</keyword>
<evidence type="ECO:0000313" key="8">
    <source>
        <dbReference type="EMBL" id="OWZ16817.1"/>
    </source>
</evidence>
<evidence type="ECO:0000256" key="2">
    <source>
        <dbReference type="ARBA" id="ARBA00022771"/>
    </source>
</evidence>
<reference evidence="9" key="1">
    <citation type="submission" date="2017-03" db="EMBL/GenBank/DDBJ databases">
        <title>Phytopthora megakarya and P. palmivora, two closely related causual agents of cacao black pod achieved similar genome size and gene model numbers by different mechanisms.</title>
        <authorList>
            <person name="Ali S."/>
            <person name="Shao J."/>
            <person name="Larry D.J."/>
            <person name="Kronmiller B."/>
            <person name="Shen D."/>
            <person name="Strem M.D."/>
            <person name="Melnick R.L."/>
            <person name="Guiltinan M.J."/>
            <person name="Tyler B.M."/>
            <person name="Meinhardt L.W."/>
            <person name="Bailey B.A."/>
        </authorList>
    </citation>
    <scope>NUCLEOTIDE SEQUENCE [LARGE SCALE GENOMIC DNA]</scope>
    <source>
        <strain evidence="9">zdho120</strain>
    </source>
</reference>
<evidence type="ECO:0000313" key="9">
    <source>
        <dbReference type="Proteomes" id="UP000198211"/>
    </source>
</evidence>
<feature type="domain" description="PHD-type" evidence="7">
    <location>
        <begin position="317"/>
        <end position="366"/>
    </location>
</feature>
<evidence type="ECO:0000256" key="5">
    <source>
        <dbReference type="SAM" id="Coils"/>
    </source>
</evidence>
<dbReference type="CDD" id="cd15560">
    <property type="entry name" value="PHD2_3_BPTF"/>
    <property type="match status" value="1"/>
</dbReference>
<dbReference type="PANTHER" id="PTHR46723:SF1">
    <property type="entry name" value="LEUCINE-RICH REPEAT AND IQ DOMAIN-CONTAINING PROTEIN 3"/>
    <property type="match status" value="1"/>
</dbReference>
<protein>
    <recommendedName>
        <fullName evidence="7">PHD-type domain-containing protein</fullName>
    </recommendedName>
</protein>
<keyword evidence="5" id="KW-0175">Coiled coil</keyword>
<dbReference type="PANTHER" id="PTHR46723">
    <property type="entry name" value="LEUCINE-RICH REPEAT AND IQ DOMAIN-CONTAINING PROTEIN 3"/>
    <property type="match status" value="1"/>
</dbReference>
<feature type="coiled-coil region" evidence="5">
    <location>
        <begin position="503"/>
        <end position="551"/>
    </location>
</feature>
<evidence type="ECO:0000256" key="6">
    <source>
        <dbReference type="SAM" id="MobiDB-lite"/>
    </source>
</evidence>
<feature type="region of interest" description="Disordered" evidence="6">
    <location>
        <begin position="1"/>
        <end position="28"/>
    </location>
</feature>
<evidence type="ECO:0000256" key="4">
    <source>
        <dbReference type="PROSITE-ProRule" id="PRU00146"/>
    </source>
</evidence>
<dbReference type="EMBL" id="NBNE01000864">
    <property type="protein sequence ID" value="OWZ16817.1"/>
    <property type="molecule type" value="Genomic_DNA"/>
</dbReference>
<dbReference type="OrthoDB" id="784962at2759"/>
<proteinExistence type="predicted"/>
<dbReference type="Proteomes" id="UP000198211">
    <property type="component" value="Unassembled WGS sequence"/>
</dbReference>
<dbReference type="PROSITE" id="PS01359">
    <property type="entry name" value="ZF_PHD_1"/>
    <property type="match status" value="1"/>
</dbReference>
<dbReference type="SUPFAM" id="SSF57903">
    <property type="entry name" value="FYVE/PHD zinc finger"/>
    <property type="match status" value="1"/>
</dbReference>
<name>A0A225WII5_9STRA</name>
<dbReference type="InterPro" id="IPR001965">
    <property type="entry name" value="Znf_PHD"/>
</dbReference>
<dbReference type="GO" id="GO:0008270">
    <property type="term" value="F:zinc ion binding"/>
    <property type="evidence" value="ECO:0007669"/>
    <property type="project" value="UniProtKB-KW"/>
</dbReference>
<evidence type="ECO:0000256" key="3">
    <source>
        <dbReference type="ARBA" id="ARBA00022833"/>
    </source>
</evidence>
<dbReference type="InterPro" id="IPR052859">
    <property type="entry name" value="LRR-IQ_domain_protein"/>
</dbReference>
<organism evidence="8 9">
    <name type="scientific">Phytophthora megakarya</name>
    <dbReference type="NCBI Taxonomy" id="4795"/>
    <lineage>
        <taxon>Eukaryota</taxon>
        <taxon>Sar</taxon>
        <taxon>Stramenopiles</taxon>
        <taxon>Oomycota</taxon>
        <taxon>Peronosporomycetes</taxon>
        <taxon>Peronosporales</taxon>
        <taxon>Peronosporaceae</taxon>
        <taxon>Phytophthora</taxon>
    </lineage>
</organism>
<evidence type="ECO:0000256" key="1">
    <source>
        <dbReference type="ARBA" id="ARBA00022723"/>
    </source>
</evidence>